<organism evidence="1 2">
    <name type="scientific">Galbibacter orientalis DSM 19592</name>
    <dbReference type="NCBI Taxonomy" id="926559"/>
    <lineage>
        <taxon>Bacteria</taxon>
        <taxon>Pseudomonadati</taxon>
        <taxon>Bacteroidota</taxon>
        <taxon>Flavobacteriia</taxon>
        <taxon>Flavobacteriales</taxon>
        <taxon>Flavobacteriaceae</taxon>
        <taxon>Galbibacter</taxon>
    </lineage>
</organism>
<reference evidence="1 2" key="1">
    <citation type="submission" date="2012-02" db="EMBL/GenBank/DDBJ databases">
        <title>Improved High-Quality Draft genome of Joostella marina DSM 19592.</title>
        <authorList>
            <consortium name="US DOE Joint Genome Institute (JGI-PGF)"/>
            <person name="Lucas S."/>
            <person name="Copeland A."/>
            <person name="Lapidus A."/>
            <person name="Bruce D."/>
            <person name="Goodwin L."/>
            <person name="Pitluck S."/>
            <person name="Peters L."/>
            <person name="Chertkov O."/>
            <person name="Ovchinnikova G."/>
            <person name="Kyrpides N."/>
            <person name="Mavromatis K."/>
            <person name="Detter J.C."/>
            <person name="Han C."/>
            <person name="Land M."/>
            <person name="Hauser L."/>
            <person name="Markowitz V."/>
            <person name="Cheng J.-F."/>
            <person name="Hugenholtz P."/>
            <person name="Woyke T."/>
            <person name="Wu D."/>
            <person name="Tindall B."/>
            <person name="Brambilla E."/>
            <person name="Klenk H.-P."/>
            <person name="Eisen J.A."/>
        </authorList>
    </citation>
    <scope>NUCLEOTIDE SEQUENCE [LARGE SCALE GENOMIC DNA]</scope>
    <source>
        <strain evidence="1 2">DSM 19592</strain>
    </source>
</reference>
<dbReference type="EMBL" id="JH651379">
    <property type="protein sequence ID" value="EIJ39296.1"/>
    <property type="molecule type" value="Genomic_DNA"/>
</dbReference>
<proteinExistence type="predicted"/>
<dbReference type="Proteomes" id="UP000004690">
    <property type="component" value="Unassembled WGS sequence"/>
</dbReference>
<gene>
    <name evidence="1" type="ORF">JoomaDRAFT_2308</name>
</gene>
<accession>I3C6Q3</accession>
<name>I3C6Q3_9FLAO</name>
<protein>
    <submittedName>
        <fullName evidence="1">Uncharacterized protein</fullName>
    </submittedName>
</protein>
<sequence length="112" mass="13310">MDKSEFIKEIDWLTELHKEAVTLERKFKNGANKKIRKSSEEDLRSKMYLFERKIENNPSLFNKIYPKEMSAAGRTIYSEGFENVRHFTEDLSDLLVRLNQSLKNYTDKNCVQ</sequence>
<keyword evidence="2" id="KW-1185">Reference proteome</keyword>
<dbReference type="HOGENOM" id="CLU_2142513_0_0_10"/>
<dbReference type="STRING" id="926559.JoomaDRAFT_2308"/>
<evidence type="ECO:0000313" key="1">
    <source>
        <dbReference type="EMBL" id="EIJ39296.1"/>
    </source>
</evidence>
<dbReference type="AlphaFoldDB" id="I3C6Q3"/>
<evidence type="ECO:0000313" key="2">
    <source>
        <dbReference type="Proteomes" id="UP000004690"/>
    </source>
</evidence>
<dbReference type="RefSeq" id="WP_008612687.1">
    <property type="nucleotide sequence ID" value="NZ_JH651379.1"/>
</dbReference>
<dbReference type="OrthoDB" id="1451120at2"/>